<comment type="caution">
    <text evidence="1">The sequence shown here is derived from an EMBL/GenBank/DDBJ whole genome shotgun (WGS) entry which is preliminary data.</text>
</comment>
<dbReference type="AlphaFoldDB" id="A0A369JDG2"/>
<gene>
    <name evidence="1" type="ORF">Hypma_014656</name>
</gene>
<dbReference type="EMBL" id="LUEZ02000090">
    <property type="protein sequence ID" value="RDB18637.1"/>
    <property type="molecule type" value="Genomic_DNA"/>
</dbReference>
<accession>A0A369JDG2</accession>
<organism evidence="1 2">
    <name type="scientific">Hypsizygus marmoreus</name>
    <name type="common">White beech mushroom</name>
    <name type="synonym">Agaricus marmoreus</name>
    <dbReference type="NCBI Taxonomy" id="39966"/>
    <lineage>
        <taxon>Eukaryota</taxon>
        <taxon>Fungi</taxon>
        <taxon>Dikarya</taxon>
        <taxon>Basidiomycota</taxon>
        <taxon>Agaricomycotina</taxon>
        <taxon>Agaricomycetes</taxon>
        <taxon>Agaricomycetidae</taxon>
        <taxon>Agaricales</taxon>
        <taxon>Tricholomatineae</taxon>
        <taxon>Lyophyllaceae</taxon>
        <taxon>Hypsizygus</taxon>
    </lineage>
</organism>
<dbReference type="Proteomes" id="UP000076154">
    <property type="component" value="Unassembled WGS sequence"/>
</dbReference>
<name>A0A369JDG2_HYPMA</name>
<proteinExistence type="predicted"/>
<reference evidence="1" key="1">
    <citation type="submission" date="2018-04" db="EMBL/GenBank/DDBJ databases">
        <title>Whole genome sequencing of Hypsizygus marmoreus.</title>
        <authorList>
            <person name="Choi I.-G."/>
            <person name="Min B."/>
            <person name="Kim J.-G."/>
            <person name="Kim S."/>
            <person name="Oh Y.-L."/>
            <person name="Kong W.-S."/>
            <person name="Park H."/>
            <person name="Jeong J."/>
            <person name="Song E.-S."/>
        </authorList>
    </citation>
    <scope>NUCLEOTIDE SEQUENCE [LARGE SCALE GENOMIC DNA]</scope>
    <source>
        <strain evidence="1">51987-8</strain>
    </source>
</reference>
<protein>
    <submittedName>
        <fullName evidence="1">Uncharacterized protein</fullName>
    </submittedName>
</protein>
<evidence type="ECO:0000313" key="2">
    <source>
        <dbReference type="Proteomes" id="UP000076154"/>
    </source>
</evidence>
<sequence>MPSQLLRSVVLRIISTFTWFRNLDHAKTDHDLEMELALIKARWREITIWNGNGLDGVHARQRLHRWTCLEARFGLGRAVVCDSDGGDNAPYHALQLDGRGDFSCIFLPDNLSPFLP</sequence>
<keyword evidence="2" id="KW-1185">Reference proteome</keyword>
<dbReference type="InParanoid" id="A0A369JDG2"/>
<evidence type="ECO:0000313" key="1">
    <source>
        <dbReference type="EMBL" id="RDB18637.1"/>
    </source>
</evidence>